<evidence type="ECO:0000256" key="5">
    <source>
        <dbReference type="ARBA" id="ARBA00023284"/>
    </source>
</evidence>
<evidence type="ECO:0000256" key="3">
    <source>
        <dbReference type="ARBA" id="ARBA00022827"/>
    </source>
</evidence>
<name>A0ABW8UET1_9LACO</name>
<dbReference type="PRINTS" id="PR00411">
    <property type="entry name" value="PNDRDTASEI"/>
</dbReference>
<keyword evidence="2" id="KW-0285">Flavoprotein</keyword>
<evidence type="ECO:0000313" key="7">
    <source>
        <dbReference type="EMBL" id="MFL2030218.1"/>
    </source>
</evidence>
<reference evidence="7 8" key="1">
    <citation type="submission" date="2024-08" db="EMBL/GenBank/DDBJ databases">
        <authorList>
            <person name="Arias E."/>
        </authorList>
    </citation>
    <scope>NUCLEOTIDE SEQUENCE [LARGE SCALE GENOMIC DNA]</scope>
    <source>
        <strain evidence="7 8">FAM 25317</strain>
    </source>
</reference>
<keyword evidence="5" id="KW-0676">Redox-active center</keyword>
<dbReference type="EMBL" id="JBGQPK010000070">
    <property type="protein sequence ID" value="MFL2030218.1"/>
    <property type="molecule type" value="Genomic_DNA"/>
</dbReference>
<evidence type="ECO:0000256" key="4">
    <source>
        <dbReference type="ARBA" id="ARBA00023002"/>
    </source>
</evidence>
<dbReference type="InterPro" id="IPR050260">
    <property type="entry name" value="FAD-bd_OxRdtase"/>
</dbReference>
<dbReference type="InterPro" id="IPR016156">
    <property type="entry name" value="FAD/NAD-linked_Rdtase_dimer_sf"/>
</dbReference>
<dbReference type="SUPFAM" id="SSF51905">
    <property type="entry name" value="FAD/NAD(P)-binding domain"/>
    <property type="match status" value="1"/>
</dbReference>
<comment type="caution">
    <text evidence="7">The sequence shown here is derived from an EMBL/GenBank/DDBJ whole genome shotgun (WGS) entry which is preliminary data.</text>
</comment>
<dbReference type="InterPro" id="IPR023753">
    <property type="entry name" value="FAD/NAD-binding_dom"/>
</dbReference>
<dbReference type="InterPro" id="IPR036188">
    <property type="entry name" value="FAD/NAD-bd_sf"/>
</dbReference>
<evidence type="ECO:0000313" key="8">
    <source>
        <dbReference type="Proteomes" id="UP001625389"/>
    </source>
</evidence>
<keyword evidence="3" id="KW-0274">FAD</keyword>
<dbReference type="Pfam" id="PF07992">
    <property type="entry name" value="Pyr_redox_2"/>
    <property type="match status" value="1"/>
</dbReference>
<protein>
    <submittedName>
        <fullName evidence="7">FAD-dependent oxidoreductase</fullName>
    </submittedName>
</protein>
<accession>A0ABW8UET1</accession>
<gene>
    <name evidence="7" type="ORF">ACEN34_11425</name>
</gene>
<dbReference type="PANTHER" id="PTHR43429">
    <property type="entry name" value="PYRIDINE NUCLEOTIDE-DISULFIDE OXIDOREDUCTASE DOMAIN-CONTAINING"/>
    <property type="match status" value="1"/>
</dbReference>
<dbReference type="Gene3D" id="3.50.50.60">
    <property type="entry name" value="FAD/NAD(P)-binding domain"/>
    <property type="match status" value="2"/>
</dbReference>
<proteinExistence type="predicted"/>
<dbReference type="Proteomes" id="UP001625389">
    <property type="component" value="Unassembled WGS sequence"/>
</dbReference>
<dbReference type="Gene3D" id="3.30.390.30">
    <property type="match status" value="1"/>
</dbReference>
<dbReference type="RefSeq" id="WP_407137703.1">
    <property type="nucleotide sequence ID" value="NZ_JBGQPK010000070.1"/>
</dbReference>
<keyword evidence="8" id="KW-1185">Reference proteome</keyword>
<sequence length="448" mass="48793">MKVAIIGCTHAGTFATQQILAEHPTWQVTVYERNDNLSFLSCGIALWIGNQVSKPDKMFYSNPDELTKLGANMRMQHDVLNIDAQAKTLTVQNLVSNTISDETFDKLVITTGSAPIVPPLPGIDGPRVKLCKNWTHAKTLKESAPDINSAIVIGAGYIGAELAEAYAITDKRVTLIDALPHVLAKNFDKNISERIEQDYQDHGVELALNEKVTSFVDDGQQVTVTTDKGTYTADIAILCIGFRPNTSLLKNQLDMLPNGAIITDDYMQTSIPDVYAAGDSATVHYNPTQKNDYIPLATNAVRQGILVGRNISHPTEKYLGTQASSAVELFGKTYAGSGLTMAGAAAHNIKVASISIEQDYRPDFMPTTIPVLVNLTWDPTSRRVLGGSLMSKYDVAQSANVLSMAIQAQFTIDQLSMVDMFFQPNYNQPLNYINAVAMAAVTQANTNK</sequence>
<feature type="domain" description="FAD/NAD(P)-binding" evidence="6">
    <location>
        <begin position="1"/>
        <end position="304"/>
    </location>
</feature>
<keyword evidence="4" id="KW-0560">Oxidoreductase</keyword>
<dbReference type="PRINTS" id="PR00368">
    <property type="entry name" value="FADPNR"/>
</dbReference>
<organism evidence="7 8">
    <name type="scientific">Loigolactobacillus zhaoyuanensis</name>
    <dbReference type="NCBI Taxonomy" id="2486017"/>
    <lineage>
        <taxon>Bacteria</taxon>
        <taxon>Bacillati</taxon>
        <taxon>Bacillota</taxon>
        <taxon>Bacilli</taxon>
        <taxon>Lactobacillales</taxon>
        <taxon>Lactobacillaceae</taxon>
        <taxon>Loigolactobacillus</taxon>
    </lineage>
</organism>
<comment type="cofactor">
    <cofactor evidence="1">
        <name>FAD</name>
        <dbReference type="ChEBI" id="CHEBI:57692"/>
    </cofactor>
</comment>
<evidence type="ECO:0000256" key="1">
    <source>
        <dbReference type="ARBA" id="ARBA00001974"/>
    </source>
</evidence>
<evidence type="ECO:0000256" key="2">
    <source>
        <dbReference type="ARBA" id="ARBA00022630"/>
    </source>
</evidence>
<evidence type="ECO:0000259" key="6">
    <source>
        <dbReference type="Pfam" id="PF07992"/>
    </source>
</evidence>
<dbReference type="PANTHER" id="PTHR43429:SF1">
    <property type="entry name" value="NAD(P)H SULFUR OXIDOREDUCTASE (COA-DEPENDENT)"/>
    <property type="match status" value="1"/>
</dbReference>
<dbReference type="SUPFAM" id="SSF55424">
    <property type="entry name" value="FAD/NAD-linked reductases, dimerisation (C-terminal) domain"/>
    <property type="match status" value="1"/>
</dbReference>